<evidence type="ECO:0008006" key="3">
    <source>
        <dbReference type="Google" id="ProtNLM"/>
    </source>
</evidence>
<reference evidence="2" key="1">
    <citation type="submission" date="2017-09" db="EMBL/GenBank/DDBJ databases">
        <title>Depth-based differentiation of microbial function through sediment-hosted aquifers and enrichment of novel symbionts in the deep terrestrial subsurface.</title>
        <authorList>
            <person name="Probst A.J."/>
            <person name="Ladd B."/>
            <person name="Jarett J.K."/>
            <person name="Geller-Mcgrath D.E."/>
            <person name="Sieber C.M.K."/>
            <person name="Emerson J.B."/>
            <person name="Anantharaman K."/>
            <person name="Thomas B.C."/>
            <person name="Malmstrom R."/>
            <person name="Stieglmeier M."/>
            <person name="Klingl A."/>
            <person name="Woyke T."/>
            <person name="Ryan C.M."/>
            <person name="Banfield J.F."/>
        </authorList>
    </citation>
    <scope>NUCLEOTIDE SEQUENCE [LARGE SCALE GENOMIC DNA]</scope>
</reference>
<gene>
    <name evidence="1" type="ORF">COT78_01315</name>
</gene>
<dbReference type="SUPFAM" id="SSF52540">
    <property type="entry name" value="P-loop containing nucleoside triphosphate hydrolases"/>
    <property type="match status" value="1"/>
</dbReference>
<accession>A0A2H0W6Z3</accession>
<protein>
    <recommendedName>
        <fullName evidence="3">DNA polymerase III subunit delta</fullName>
    </recommendedName>
</protein>
<sequence>MLMGLTAKINLEKSQSHAYLLIGADDLEIEPAIERIIEKSGAISLDVIRIREEEDSASRGKEIKVEFVKEFIHQILLSPYGPTRIGILENCERLNSSSANILLKVLEEPPKNVILILRAKSENVLATIRSRCRVYKSTDSQAELGDSSDLDQLLTGNLATSFKSIEKLVKEGGTETFLNNYLLVAEKEMVATTDTGSEQLVQAIVKAQKRIKRNVNPRLVLENLIILGQSLRVKKT</sequence>
<dbReference type="Proteomes" id="UP000231382">
    <property type="component" value="Unassembled WGS sequence"/>
</dbReference>
<comment type="caution">
    <text evidence="1">The sequence shown here is derived from an EMBL/GenBank/DDBJ whole genome shotgun (WGS) entry which is preliminary data.</text>
</comment>
<dbReference type="AlphaFoldDB" id="A0A2H0W6Z3"/>
<dbReference type="Pfam" id="PF13177">
    <property type="entry name" value="DNA_pol3_delta2"/>
    <property type="match status" value="1"/>
</dbReference>
<organism evidence="1 2">
    <name type="scientific">Candidatus Berkelbacteria bacterium CG10_big_fil_rev_8_21_14_0_10_43_13</name>
    <dbReference type="NCBI Taxonomy" id="1974514"/>
    <lineage>
        <taxon>Bacteria</taxon>
        <taxon>Candidatus Berkelbacteria</taxon>
    </lineage>
</organism>
<name>A0A2H0W6Z3_9BACT</name>
<dbReference type="InterPro" id="IPR027417">
    <property type="entry name" value="P-loop_NTPase"/>
</dbReference>
<dbReference type="Gene3D" id="3.40.50.300">
    <property type="entry name" value="P-loop containing nucleotide triphosphate hydrolases"/>
    <property type="match status" value="1"/>
</dbReference>
<proteinExistence type="predicted"/>
<evidence type="ECO:0000313" key="1">
    <source>
        <dbReference type="EMBL" id="PIS07856.1"/>
    </source>
</evidence>
<dbReference type="EMBL" id="PEZW01000009">
    <property type="protein sequence ID" value="PIS07856.1"/>
    <property type="molecule type" value="Genomic_DNA"/>
</dbReference>
<evidence type="ECO:0000313" key="2">
    <source>
        <dbReference type="Proteomes" id="UP000231382"/>
    </source>
</evidence>